<keyword evidence="1" id="KW-0812">Transmembrane</keyword>
<feature type="transmembrane region" description="Helical" evidence="1">
    <location>
        <begin position="38"/>
        <end position="61"/>
    </location>
</feature>
<gene>
    <name evidence="2" type="ORF">CWN50_23375</name>
</gene>
<evidence type="ECO:0000313" key="2">
    <source>
        <dbReference type="EMBL" id="PLL30086.1"/>
    </source>
</evidence>
<organism evidence="2 3">
    <name type="scientific">Klebsiella michiganensis</name>
    <dbReference type="NCBI Taxonomy" id="1134687"/>
    <lineage>
        <taxon>Bacteria</taxon>
        <taxon>Pseudomonadati</taxon>
        <taxon>Pseudomonadota</taxon>
        <taxon>Gammaproteobacteria</taxon>
        <taxon>Enterobacterales</taxon>
        <taxon>Enterobacteriaceae</taxon>
        <taxon>Klebsiella/Raoultella group</taxon>
        <taxon>Klebsiella</taxon>
    </lineage>
</organism>
<keyword evidence="1" id="KW-1133">Transmembrane helix</keyword>
<reference evidence="2 3" key="2">
    <citation type="submission" date="2018-01" db="EMBL/GenBank/DDBJ databases">
        <title>Genomic study of Klebsiella pneumoniae.</title>
        <authorList>
            <person name="Yang Y."/>
            <person name="Bicalho R."/>
        </authorList>
    </citation>
    <scope>NUCLEOTIDE SEQUENCE [LARGE SCALE GENOMIC DNA]</scope>
    <source>
        <strain evidence="2 3">A11</strain>
    </source>
</reference>
<protein>
    <submittedName>
        <fullName evidence="2">Uncharacterized protein</fullName>
    </submittedName>
</protein>
<comment type="caution">
    <text evidence="2">The sequence shown here is derived from an EMBL/GenBank/DDBJ whole genome shotgun (WGS) entry which is preliminary data.</text>
</comment>
<keyword evidence="1" id="KW-0472">Membrane</keyword>
<name>A0A2J4QGA9_9ENTR</name>
<evidence type="ECO:0000313" key="3">
    <source>
        <dbReference type="Proteomes" id="UP000234505"/>
    </source>
</evidence>
<dbReference type="Proteomes" id="UP000234505">
    <property type="component" value="Unassembled WGS sequence"/>
</dbReference>
<proteinExistence type="predicted"/>
<accession>A0A2J4QGA9</accession>
<reference evidence="2 3" key="1">
    <citation type="submission" date="2017-11" db="EMBL/GenBank/DDBJ databases">
        <authorList>
            <person name="Han C.G."/>
        </authorList>
    </citation>
    <scope>NUCLEOTIDE SEQUENCE [LARGE SCALE GENOMIC DNA]</scope>
    <source>
        <strain evidence="2 3">A11</strain>
    </source>
</reference>
<sequence length="62" mass="7199">MSTVSNHGYAYLSRPAIYYFRKSREDSFMKLTVGNIRLFILLATLFFWTAAIGLISLIVSWF</sequence>
<dbReference type="AlphaFoldDB" id="A0A2J4QGA9"/>
<dbReference type="EMBL" id="PIDS01000979">
    <property type="protein sequence ID" value="PLL30086.1"/>
    <property type="molecule type" value="Genomic_DNA"/>
</dbReference>
<evidence type="ECO:0000256" key="1">
    <source>
        <dbReference type="SAM" id="Phobius"/>
    </source>
</evidence>